<feature type="compositionally biased region" description="Basic residues" evidence="1">
    <location>
        <begin position="26"/>
        <end position="35"/>
    </location>
</feature>
<evidence type="ECO:0000313" key="4">
    <source>
        <dbReference type="Proteomes" id="UP000054567"/>
    </source>
</evidence>
<dbReference type="VEuPathDB" id="FungiDB:CPAG_07668"/>
<organism evidence="3 4">
    <name type="scientific">Coccidioides posadasii RMSCC 3488</name>
    <dbReference type="NCBI Taxonomy" id="454284"/>
    <lineage>
        <taxon>Eukaryota</taxon>
        <taxon>Fungi</taxon>
        <taxon>Dikarya</taxon>
        <taxon>Ascomycota</taxon>
        <taxon>Pezizomycotina</taxon>
        <taxon>Eurotiomycetes</taxon>
        <taxon>Eurotiomycetidae</taxon>
        <taxon>Onygenales</taxon>
        <taxon>Onygenaceae</taxon>
        <taxon>Coccidioides</taxon>
    </lineage>
</organism>
<sequence>MVQPAGTSQSKRKRREPDSVGSAKPPAKRQRKPSKKVGSAPAKVIDLPHNLGTITVPELNKGEGAPSQDTQPNGAASSEHYSASWTAINVSTRSPMRTPFSQDPQQKSQPRQLGIDVEIAAASPAAVKGKAATTPRTSRRKARPVFNETPFPEWAYPTAEQCEEVSRLLATVHGEVKAPAAIPLPSLTISGCGEVPSVLDALIRTLLSGATTGNNSAMAFQGLVKKFGVLQDGVGKGSVNWNKVREATVQEIRDAIKSGGLADTKSKHIKEILTMVYEQNIARRKDLVDAKQGGDETVHLSDEHMLSLDHMHGLSKDEAMQEFIKYPGIGVKTAACVVLFCLRRPCFAVDTHVFRLCKWLGWVPPEKVNEITAFRHLEVRVPDHLKYSLHQLFIFHGKECPRCRAITGATSEGWEKGCVIDDLVKRTGKRKGSRSGLVQTKLAV</sequence>
<dbReference type="Gene3D" id="1.10.340.30">
    <property type="entry name" value="Hypothetical protein, domain 2"/>
    <property type="match status" value="1"/>
</dbReference>
<dbReference type="Gene3D" id="1.10.1670.10">
    <property type="entry name" value="Helix-hairpin-Helix base-excision DNA repair enzymes (C-terminal)"/>
    <property type="match status" value="1"/>
</dbReference>
<dbReference type="EMBL" id="DS268113">
    <property type="protein sequence ID" value="KMM71361.1"/>
    <property type="molecule type" value="Genomic_DNA"/>
</dbReference>
<feature type="domain" description="HhH-GPD" evidence="2">
    <location>
        <begin position="207"/>
        <end position="399"/>
    </location>
</feature>
<dbReference type="SUPFAM" id="SSF48150">
    <property type="entry name" value="DNA-glycosylase"/>
    <property type="match status" value="1"/>
</dbReference>
<evidence type="ECO:0000256" key="1">
    <source>
        <dbReference type="SAM" id="MobiDB-lite"/>
    </source>
</evidence>
<dbReference type="GO" id="GO:0006285">
    <property type="term" value="P:base-excision repair, AP site formation"/>
    <property type="evidence" value="ECO:0007669"/>
    <property type="project" value="UniProtKB-ARBA"/>
</dbReference>
<dbReference type="Pfam" id="PF00730">
    <property type="entry name" value="HhH-GPD"/>
    <property type="match status" value="1"/>
</dbReference>
<dbReference type="AlphaFoldDB" id="A0A0J6FE20"/>
<dbReference type="PANTHER" id="PTHR47203">
    <property type="match status" value="1"/>
</dbReference>
<dbReference type="GO" id="GO:0000702">
    <property type="term" value="F:oxidized base lesion DNA N-glycosylase activity"/>
    <property type="evidence" value="ECO:0007669"/>
    <property type="project" value="UniProtKB-ARBA"/>
</dbReference>
<evidence type="ECO:0000313" key="3">
    <source>
        <dbReference type="EMBL" id="KMM71361.1"/>
    </source>
</evidence>
<dbReference type="InterPro" id="IPR023170">
    <property type="entry name" value="HhH_base_excis_C"/>
</dbReference>
<dbReference type="Proteomes" id="UP000054567">
    <property type="component" value="Unassembled WGS sequence"/>
</dbReference>
<feature type="region of interest" description="Disordered" evidence="1">
    <location>
        <begin position="1"/>
        <end position="81"/>
    </location>
</feature>
<gene>
    <name evidence="3" type="ORF">CPAG_07668</name>
</gene>
<protein>
    <recommendedName>
        <fullName evidence="2">HhH-GPD domain-containing protein</fullName>
    </recommendedName>
</protein>
<dbReference type="OrthoDB" id="5607at2759"/>
<dbReference type="PANTHER" id="PTHR47203:SF1">
    <property type="entry name" value="HYPOTHETICAL BASE EXCISION DNA REPAIR PROTEIN (EUROFUNG)"/>
    <property type="match status" value="1"/>
</dbReference>
<accession>A0A0J6FE20</accession>
<dbReference type="InterPro" id="IPR011257">
    <property type="entry name" value="DNA_glycosylase"/>
</dbReference>
<proteinExistence type="predicted"/>
<name>A0A0J6FE20_COCPO</name>
<evidence type="ECO:0000259" key="2">
    <source>
        <dbReference type="SMART" id="SM00478"/>
    </source>
</evidence>
<dbReference type="InterPro" id="IPR003265">
    <property type="entry name" value="HhH-GPD_domain"/>
</dbReference>
<reference evidence="4" key="3">
    <citation type="journal article" date="2010" name="Genome Res.">
        <title>Population genomic sequencing of Coccidioides fungi reveals recent hybridization and transposon control.</title>
        <authorList>
            <person name="Neafsey D.E."/>
            <person name="Barker B.M."/>
            <person name="Sharpton T.J."/>
            <person name="Stajich J.E."/>
            <person name="Park D.J."/>
            <person name="Whiston E."/>
            <person name="Hung C.-Y."/>
            <person name="McMahan C."/>
            <person name="White J."/>
            <person name="Sykes S."/>
            <person name="Heiman D."/>
            <person name="Young S."/>
            <person name="Zeng Q."/>
            <person name="Abouelleil A."/>
            <person name="Aftuck L."/>
            <person name="Bessette D."/>
            <person name="Brown A."/>
            <person name="FitzGerald M."/>
            <person name="Lui A."/>
            <person name="Macdonald J.P."/>
            <person name="Priest M."/>
            <person name="Orbach M.J."/>
            <person name="Galgiani J.N."/>
            <person name="Kirkland T.N."/>
            <person name="Cole G.T."/>
            <person name="Birren B.W."/>
            <person name="Henn M.R."/>
            <person name="Taylor J.W."/>
            <person name="Rounsley S.D."/>
        </authorList>
    </citation>
    <scope>NUCLEOTIDE SEQUENCE [LARGE SCALE GENOMIC DNA]</scope>
    <source>
        <strain evidence="4">RMSCC 3488</strain>
    </source>
</reference>
<dbReference type="CDD" id="cd00056">
    <property type="entry name" value="ENDO3c"/>
    <property type="match status" value="1"/>
</dbReference>
<dbReference type="SMART" id="SM00478">
    <property type="entry name" value="ENDO3c"/>
    <property type="match status" value="1"/>
</dbReference>
<feature type="compositionally biased region" description="Polar residues" evidence="1">
    <location>
        <begin position="67"/>
        <end position="81"/>
    </location>
</feature>
<reference evidence="4" key="2">
    <citation type="journal article" date="2009" name="Genome Res.">
        <title>Comparative genomic analyses of the human fungal pathogens Coccidioides and their relatives.</title>
        <authorList>
            <person name="Sharpton T.J."/>
            <person name="Stajich J.E."/>
            <person name="Rounsley S.D."/>
            <person name="Gardner M.J."/>
            <person name="Wortman J.R."/>
            <person name="Jordar V.S."/>
            <person name="Maiti R."/>
            <person name="Kodira C.D."/>
            <person name="Neafsey D.E."/>
            <person name="Zeng Q."/>
            <person name="Hung C.-Y."/>
            <person name="McMahan C."/>
            <person name="Muszewska A."/>
            <person name="Grynberg M."/>
            <person name="Mandel M.A."/>
            <person name="Kellner E.M."/>
            <person name="Barker B.M."/>
            <person name="Galgiani J.N."/>
            <person name="Orbach M.J."/>
            <person name="Kirkland T.N."/>
            <person name="Cole G.T."/>
            <person name="Henn M.R."/>
            <person name="Birren B.W."/>
            <person name="Taylor J.W."/>
        </authorList>
    </citation>
    <scope>NUCLEOTIDE SEQUENCE [LARGE SCALE GENOMIC DNA]</scope>
    <source>
        <strain evidence="4">RMSCC 3488</strain>
    </source>
</reference>
<reference evidence="3 4" key="1">
    <citation type="submission" date="2007-06" db="EMBL/GenBank/DDBJ databases">
        <title>The Genome Sequence of Coccidioides posadasii RMSCC_3488.</title>
        <authorList>
            <consortium name="Coccidioides Genome Resources Consortium"/>
            <consortium name="The Broad Institute Genome Sequencing Platform"/>
            <person name="Henn M.R."/>
            <person name="Sykes S."/>
            <person name="Young S."/>
            <person name="Jaffe D."/>
            <person name="Berlin A."/>
            <person name="Alvarez P."/>
            <person name="Butler J."/>
            <person name="Gnerre S."/>
            <person name="Grabherr M."/>
            <person name="Mauceli E."/>
            <person name="Brockman W."/>
            <person name="Kodira C."/>
            <person name="Alvarado L."/>
            <person name="Zeng Q."/>
            <person name="Crawford M."/>
            <person name="Antoine C."/>
            <person name="Devon K."/>
            <person name="Galgiani J."/>
            <person name="Orsborn K."/>
            <person name="Lewis M.L."/>
            <person name="Nusbaum C."/>
            <person name="Galagan J."/>
            <person name="Birren B."/>
        </authorList>
    </citation>
    <scope>NUCLEOTIDE SEQUENCE [LARGE SCALE GENOMIC DNA]</scope>
    <source>
        <strain evidence="3 4">RMSCC 3488</strain>
    </source>
</reference>